<evidence type="ECO:0000256" key="8">
    <source>
        <dbReference type="SAM" id="Phobius"/>
    </source>
</evidence>
<accession>A0A0R2K0K3</accession>
<proteinExistence type="predicted"/>
<feature type="domain" description="Amino acid permease/ SLC12A" evidence="9">
    <location>
        <begin position="1"/>
        <end position="113"/>
    </location>
</feature>
<dbReference type="InterPro" id="IPR004841">
    <property type="entry name" value="AA-permease/SLC12A_dom"/>
</dbReference>
<evidence type="ECO:0000256" key="6">
    <source>
        <dbReference type="ARBA" id="ARBA00022989"/>
    </source>
</evidence>
<evidence type="ECO:0000256" key="4">
    <source>
        <dbReference type="ARBA" id="ARBA00022692"/>
    </source>
</evidence>
<organism evidence="10 11">
    <name type="scientific">Ligilactobacillus acidipiscis</name>
    <dbReference type="NCBI Taxonomy" id="89059"/>
    <lineage>
        <taxon>Bacteria</taxon>
        <taxon>Bacillati</taxon>
        <taxon>Bacillota</taxon>
        <taxon>Bacilli</taxon>
        <taxon>Lactobacillales</taxon>
        <taxon>Lactobacillaceae</taxon>
        <taxon>Ligilactobacillus</taxon>
    </lineage>
</organism>
<keyword evidence="7 8" id="KW-0472">Membrane</keyword>
<evidence type="ECO:0000313" key="11">
    <source>
        <dbReference type="Proteomes" id="UP000051491"/>
    </source>
</evidence>
<name>A0A0R2K0K3_9LACO</name>
<keyword evidence="6 8" id="KW-1133">Transmembrane helix</keyword>
<dbReference type="GO" id="GO:0055085">
    <property type="term" value="P:transmembrane transport"/>
    <property type="evidence" value="ECO:0007669"/>
    <property type="project" value="InterPro"/>
</dbReference>
<dbReference type="EMBL" id="JQBK01000045">
    <property type="protein sequence ID" value="KRN83064.1"/>
    <property type="molecule type" value="Genomic_DNA"/>
</dbReference>
<comment type="subcellular location">
    <subcellularLocation>
        <location evidence="1">Cell membrane</location>
        <topology evidence="1">Multi-pass membrane protein</topology>
    </subcellularLocation>
</comment>
<protein>
    <submittedName>
        <fullName evidence="10">Amino acid H(+) symporter</fullName>
    </submittedName>
</protein>
<dbReference type="AlphaFoldDB" id="A0A0R2K0K3"/>
<dbReference type="PATRIC" id="fig|89059.3.peg.1603"/>
<dbReference type="GO" id="GO:0005886">
    <property type="term" value="C:plasma membrane"/>
    <property type="evidence" value="ECO:0007669"/>
    <property type="project" value="UniProtKB-SubCell"/>
</dbReference>
<sequence length="120" mass="13181">MIALGGTIGVGLFMGANSSIKWTGPSVLLAYALAGVFLYLIMRALGEMLYIDPATGSFAKYATEYIHPFFGFLTAWCNVFQWVIVGMSEMIALGGYFAFWWPNLPQWLPGLIAVKGNVKM</sequence>
<feature type="transmembrane region" description="Helical" evidence="8">
    <location>
        <begin position="90"/>
        <end position="114"/>
    </location>
</feature>
<evidence type="ECO:0000256" key="3">
    <source>
        <dbReference type="ARBA" id="ARBA00022475"/>
    </source>
</evidence>
<dbReference type="PANTHER" id="PTHR43495">
    <property type="entry name" value="GABA PERMEASE"/>
    <property type="match status" value="1"/>
</dbReference>
<dbReference type="PANTHER" id="PTHR43495:SF6">
    <property type="entry name" value="THREONINE_SERINE TRANSPORTER YBXG-RELATED"/>
    <property type="match status" value="1"/>
</dbReference>
<dbReference type="PROSITE" id="PS00218">
    <property type="entry name" value="AMINO_ACID_PERMEASE_1"/>
    <property type="match status" value="1"/>
</dbReference>
<dbReference type="GO" id="GO:0006865">
    <property type="term" value="P:amino acid transport"/>
    <property type="evidence" value="ECO:0007669"/>
    <property type="project" value="UniProtKB-KW"/>
</dbReference>
<evidence type="ECO:0000256" key="7">
    <source>
        <dbReference type="ARBA" id="ARBA00023136"/>
    </source>
</evidence>
<evidence type="ECO:0000256" key="5">
    <source>
        <dbReference type="ARBA" id="ARBA00022970"/>
    </source>
</evidence>
<feature type="transmembrane region" description="Helical" evidence="8">
    <location>
        <begin position="28"/>
        <end position="45"/>
    </location>
</feature>
<evidence type="ECO:0000256" key="2">
    <source>
        <dbReference type="ARBA" id="ARBA00022448"/>
    </source>
</evidence>
<reference evidence="10 11" key="1">
    <citation type="journal article" date="2015" name="Genome Announc.">
        <title>Expanding the biotechnology potential of lactobacilli through comparative genomics of 213 strains and associated genera.</title>
        <authorList>
            <person name="Sun Z."/>
            <person name="Harris H.M."/>
            <person name="McCann A."/>
            <person name="Guo C."/>
            <person name="Argimon S."/>
            <person name="Zhang W."/>
            <person name="Yang X."/>
            <person name="Jeffery I.B."/>
            <person name="Cooney J.C."/>
            <person name="Kagawa T.F."/>
            <person name="Liu W."/>
            <person name="Song Y."/>
            <person name="Salvetti E."/>
            <person name="Wrobel A."/>
            <person name="Rasinkangas P."/>
            <person name="Parkhill J."/>
            <person name="Rea M.C."/>
            <person name="O'Sullivan O."/>
            <person name="Ritari J."/>
            <person name="Douillard F.P."/>
            <person name="Paul Ross R."/>
            <person name="Yang R."/>
            <person name="Briner A.E."/>
            <person name="Felis G.E."/>
            <person name="de Vos W.M."/>
            <person name="Barrangou R."/>
            <person name="Klaenhammer T.R."/>
            <person name="Caufield P.W."/>
            <person name="Cui Y."/>
            <person name="Zhang H."/>
            <person name="O'Toole P.W."/>
        </authorList>
    </citation>
    <scope>NUCLEOTIDE SEQUENCE [LARGE SCALE GENOMIC DNA]</scope>
    <source>
        <strain evidence="10 11">DSM 15353</strain>
    </source>
</reference>
<evidence type="ECO:0000313" key="10">
    <source>
        <dbReference type="EMBL" id="KRN83064.1"/>
    </source>
</evidence>
<evidence type="ECO:0000256" key="1">
    <source>
        <dbReference type="ARBA" id="ARBA00004651"/>
    </source>
</evidence>
<comment type="caution">
    <text evidence="10">The sequence shown here is derived from an EMBL/GenBank/DDBJ whole genome shotgun (WGS) entry which is preliminary data.</text>
</comment>
<keyword evidence="4 8" id="KW-0812">Transmembrane</keyword>
<dbReference type="InterPro" id="IPR004840">
    <property type="entry name" value="Amino_acid_permease_CS"/>
</dbReference>
<evidence type="ECO:0000259" key="9">
    <source>
        <dbReference type="Pfam" id="PF00324"/>
    </source>
</evidence>
<dbReference type="Pfam" id="PF00324">
    <property type="entry name" value="AA_permease"/>
    <property type="match status" value="1"/>
</dbReference>
<dbReference type="Gene3D" id="1.20.1740.10">
    <property type="entry name" value="Amino acid/polyamine transporter I"/>
    <property type="match status" value="1"/>
</dbReference>
<keyword evidence="5" id="KW-0029">Amino-acid transport</keyword>
<keyword evidence="2" id="KW-0813">Transport</keyword>
<dbReference type="Proteomes" id="UP000051491">
    <property type="component" value="Unassembled WGS sequence"/>
</dbReference>
<gene>
    <name evidence="10" type="ORF">IV43_GL001497</name>
</gene>
<keyword evidence="3" id="KW-1003">Cell membrane</keyword>